<reference evidence="12 13" key="1">
    <citation type="journal article" date="2014" name="Int. J. Syst. Evol. Microbiol.">
        <title>Solimonas terrae sp. nov., isolated from soil.</title>
        <authorList>
            <person name="Kim S.J."/>
            <person name="Moon J.Y."/>
            <person name="Weon H.Y."/>
            <person name="Ahn J.H."/>
            <person name="Chen W.M."/>
            <person name="Kwon S.W."/>
        </authorList>
    </citation>
    <scope>NUCLEOTIDE SEQUENCE [LARGE SCALE GENOMIC DNA]</scope>
    <source>
        <strain evidence="12 13">KIS83-12</strain>
    </source>
</reference>
<evidence type="ECO:0000256" key="4">
    <source>
        <dbReference type="ARBA" id="ARBA00019465"/>
    </source>
</evidence>
<dbReference type="Gene3D" id="3.40.50.720">
    <property type="entry name" value="NAD(P)-binding Rossmann-like Domain"/>
    <property type="match status" value="1"/>
</dbReference>
<comment type="similarity">
    <text evidence="2">Belongs to the ketopantoate reductase family.</text>
</comment>
<dbReference type="Pfam" id="PF08546">
    <property type="entry name" value="ApbA_C"/>
    <property type="match status" value="1"/>
</dbReference>
<proteinExistence type="inferred from homology"/>
<dbReference type="EMBL" id="JAAMOW010000008">
    <property type="protein sequence ID" value="NGY06093.1"/>
    <property type="molecule type" value="Genomic_DNA"/>
</dbReference>
<evidence type="ECO:0000313" key="12">
    <source>
        <dbReference type="EMBL" id="NGY06093.1"/>
    </source>
</evidence>
<dbReference type="InterPro" id="IPR036291">
    <property type="entry name" value="NAD(P)-bd_dom_sf"/>
</dbReference>
<evidence type="ECO:0000256" key="2">
    <source>
        <dbReference type="ARBA" id="ARBA00007870"/>
    </source>
</evidence>
<keyword evidence="13" id="KW-1185">Reference proteome</keyword>
<evidence type="ECO:0000256" key="3">
    <source>
        <dbReference type="ARBA" id="ARBA00013014"/>
    </source>
</evidence>
<dbReference type="GO" id="GO:0008677">
    <property type="term" value="F:2-dehydropantoate 2-reductase activity"/>
    <property type="evidence" value="ECO:0007669"/>
    <property type="project" value="UniProtKB-EC"/>
</dbReference>
<dbReference type="GO" id="GO:0005737">
    <property type="term" value="C:cytoplasm"/>
    <property type="evidence" value="ECO:0007669"/>
    <property type="project" value="TreeGrafter"/>
</dbReference>
<dbReference type="SUPFAM" id="SSF51735">
    <property type="entry name" value="NAD(P)-binding Rossmann-fold domains"/>
    <property type="match status" value="1"/>
</dbReference>
<dbReference type="Proteomes" id="UP000472676">
    <property type="component" value="Unassembled WGS sequence"/>
</dbReference>
<dbReference type="InterPro" id="IPR008927">
    <property type="entry name" value="6-PGluconate_DH-like_C_sf"/>
</dbReference>
<dbReference type="GO" id="GO:0015940">
    <property type="term" value="P:pantothenate biosynthetic process"/>
    <property type="evidence" value="ECO:0007669"/>
    <property type="project" value="UniProtKB-UniPathway"/>
</dbReference>
<evidence type="ECO:0000256" key="9">
    <source>
        <dbReference type="ARBA" id="ARBA00048793"/>
    </source>
</evidence>
<dbReference type="RefSeq" id="WP_166258956.1">
    <property type="nucleotide sequence ID" value="NZ_JAAMOW010000008.1"/>
</dbReference>
<evidence type="ECO:0000256" key="8">
    <source>
        <dbReference type="ARBA" id="ARBA00032024"/>
    </source>
</evidence>
<dbReference type="InterPro" id="IPR013752">
    <property type="entry name" value="KPA_reductase"/>
</dbReference>
<evidence type="ECO:0000313" key="13">
    <source>
        <dbReference type="Proteomes" id="UP000472676"/>
    </source>
</evidence>
<dbReference type="AlphaFoldDB" id="A0A6M2BVD9"/>
<dbReference type="InterPro" id="IPR050838">
    <property type="entry name" value="Ketopantoate_reductase"/>
</dbReference>
<feature type="domain" description="Ketopantoate reductase N-terminal" evidence="10">
    <location>
        <begin position="2"/>
        <end position="148"/>
    </location>
</feature>
<dbReference type="SUPFAM" id="SSF48179">
    <property type="entry name" value="6-phosphogluconate dehydrogenase C-terminal domain-like"/>
    <property type="match status" value="1"/>
</dbReference>
<gene>
    <name evidence="12" type="ORF">G7Y85_15060</name>
</gene>
<organism evidence="12 13">
    <name type="scientific">Solimonas terrae</name>
    <dbReference type="NCBI Taxonomy" id="1396819"/>
    <lineage>
        <taxon>Bacteria</taxon>
        <taxon>Pseudomonadati</taxon>
        <taxon>Pseudomonadota</taxon>
        <taxon>Gammaproteobacteria</taxon>
        <taxon>Nevskiales</taxon>
        <taxon>Nevskiaceae</taxon>
        <taxon>Solimonas</taxon>
    </lineage>
</organism>
<dbReference type="PANTHER" id="PTHR43765">
    <property type="entry name" value="2-DEHYDROPANTOATE 2-REDUCTASE-RELATED"/>
    <property type="match status" value="1"/>
</dbReference>
<comment type="catalytic activity">
    <reaction evidence="9">
        <text>(R)-pantoate + NADP(+) = 2-dehydropantoate + NADPH + H(+)</text>
        <dbReference type="Rhea" id="RHEA:16233"/>
        <dbReference type="ChEBI" id="CHEBI:11561"/>
        <dbReference type="ChEBI" id="CHEBI:15378"/>
        <dbReference type="ChEBI" id="CHEBI:15980"/>
        <dbReference type="ChEBI" id="CHEBI:57783"/>
        <dbReference type="ChEBI" id="CHEBI:58349"/>
        <dbReference type="EC" id="1.1.1.169"/>
    </reaction>
</comment>
<dbReference type="InterPro" id="IPR013332">
    <property type="entry name" value="KPR_N"/>
</dbReference>
<dbReference type="Pfam" id="PF02558">
    <property type="entry name" value="ApbA"/>
    <property type="match status" value="1"/>
</dbReference>
<evidence type="ECO:0000256" key="6">
    <source>
        <dbReference type="ARBA" id="ARBA00022857"/>
    </source>
</evidence>
<dbReference type="GO" id="GO:0050661">
    <property type="term" value="F:NADP binding"/>
    <property type="evidence" value="ECO:0007669"/>
    <property type="project" value="TreeGrafter"/>
</dbReference>
<keyword evidence="7" id="KW-0560">Oxidoreductase</keyword>
<comment type="caution">
    <text evidence="12">The sequence shown here is derived from an EMBL/GenBank/DDBJ whole genome shotgun (WGS) entry which is preliminary data.</text>
</comment>
<evidence type="ECO:0000259" key="10">
    <source>
        <dbReference type="Pfam" id="PF02558"/>
    </source>
</evidence>
<dbReference type="InterPro" id="IPR013328">
    <property type="entry name" value="6PGD_dom2"/>
</dbReference>
<keyword evidence="5" id="KW-0566">Pantothenate biosynthesis</keyword>
<evidence type="ECO:0000256" key="1">
    <source>
        <dbReference type="ARBA" id="ARBA00004994"/>
    </source>
</evidence>
<protein>
    <recommendedName>
        <fullName evidence="4">2-dehydropantoate 2-reductase</fullName>
        <ecNumber evidence="3">1.1.1.169</ecNumber>
    </recommendedName>
    <alternativeName>
        <fullName evidence="8">Ketopantoate reductase</fullName>
    </alternativeName>
</protein>
<dbReference type="PANTHER" id="PTHR43765:SF2">
    <property type="entry name" value="2-DEHYDROPANTOATE 2-REDUCTASE"/>
    <property type="match status" value="1"/>
</dbReference>
<evidence type="ECO:0000259" key="11">
    <source>
        <dbReference type="Pfam" id="PF08546"/>
    </source>
</evidence>
<dbReference type="Gene3D" id="1.10.1040.10">
    <property type="entry name" value="N-(1-d-carboxylethyl)-l-norvaline Dehydrogenase, domain 2"/>
    <property type="match status" value="1"/>
</dbReference>
<feature type="domain" description="Ketopantoate reductase C-terminal" evidence="11">
    <location>
        <begin position="171"/>
        <end position="307"/>
    </location>
</feature>
<sequence>MILLIGAGAVGTTIAAFAVAAGREPVQVHVRDKNRADFEAATALRVERGGTPLVVARPGLRTTLDLHDVDYLLIGVKHPQLDALIDSLPPLPPGCTIVSTLNGLSALRRLRERLPGVRVVPMTVMFNAQLLGPLHTELTTRAEIYIGSDDRRLLRAFAAPRITVRSSHGEAAAWGKLLINLANAICALSHATFEDLLKPGPLRAIYVAILDEAIGVLRASGTPFRLPMPIPHAWYRSLLAGRSSLPWHLARRRNGLRERAYPSMVADVEQGKPTEVNELNGEIVRLAASHGLAAPRNQRLVELVSAMSGAPPHYWAAAELRQRVLGD</sequence>
<dbReference type="EC" id="1.1.1.169" evidence="3"/>
<accession>A0A6M2BVD9</accession>
<name>A0A6M2BVD9_9GAMM</name>
<evidence type="ECO:0000256" key="5">
    <source>
        <dbReference type="ARBA" id="ARBA00022655"/>
    </source>
</evidence>
<comment type="pathway">
    <text evidence="1">Cofactor biosynthesis; (R)-pantothenate biosynthesis; (R)-pantoate from 3-methyl-2-oxobutanoate: step 2/2.</text>
</comment>
<evidence type="ECO:0000256" key="7">
    <source>
        <dbReference type="ARBA" id="ARBA00023002"/>
    </source>
</evidence>
<dbReference type="UniPathway" id="UPA00028">
    <property type="reaction ID" value="UER00004"/>
</dbReference>
<keyword evidence="6" id="KW-0521">NADP</keyword>